<dbReference type="Pfam" id="PF17284">
    <property type="entry name" value="Spermine_synt_N"/>
    <property type="match status" value="1"/>
</dbReference>
<dbReference type="CDD" id="cd02440">
    <property type="entry name" value="AdoMet_MTases"/>
    <property type="match status" value="1"/>
</dbReference>
<dbReference type="PANTHER" id="PTHR11558:SF11">
    <property type="entry name" value="SPERMIDINE SYNTHASE"/>
    <property type="match status" value="1"/>
</dbReference>
<dbReference type="EC" id="2.5.1.16" evidence="6"/>
<dbReference type="EMBL" id="JASJQH010000012">
    <property type="protein sequence ID" value="KAK9768587.1"/>
    <property type="molecule type" value="Genomic_DNA"/>
</dbReference>
<evidence type="ECO:0000256" key="2">
    <source>
        <dbReference type="ARBA" id="ARBA00022679"/>
    </source>
</evidence>
<evidence type="ECO:0000256" key="1">
    <source>
        <dbReference type="ARBA" id="ARBA00007867"/>
    </source>
</evidence>
<feature type="active site" description="Proton acceptor" evidence="3">
    <location>
        <position position="167"/>
    </location>
</feature>
<comment type="caution">
    <text evidence="6">The sequence shown here is derived from an EMBL/GenBank/DDBJ whole genome shotgun (WGS) entry which is preliminary data.</text>
</comment>
<dbReference type="NCBIfam" id="NF002010">
    <property type="entry name" value="PRK00811.1"/>
    <property type="match status" value="1"/>
</dbReference>
<dbReference type="PANTHER" id="PTHR11558">
    <property type="entry name" value="SPERMIDINE/SPERMINE SYNTHASE"/>
    <property type="match status" value="1"/>
</dbReference>
<dbReference type="Gene3D" id="3.40.50.150">
    <property type="entry name" value="Vaccinia Virus protein VP39"/>
    <property type="match status" value="1"/>
</dbReference>
<feature type="domain" description="PABS" evidence="5">
    <location>
        <begin position="12"/>
        <end position="247"/>
    </location>
</feature>
<dbReference type="PIRSF" id="PIRSF000502">
    <property type="entry name" value="Spermidine_synth"/>
    <property type="match status" value="1"/>
</dbReference>
<dbReference type="InterPro" id="IPR030374">
    <property type="entry name" value="PABS"/>
</dbReference>
<accession>A0ABR2X486</accession>
<dbReference type="InterPro" id="IPR030373">
    <property type="entry name" value="PABS_CS"/>
</dbReference>
<dbReference type="NCBIfam" id="NF037959">
    <property type="entry name" value="MFS_SpdSyn"/>
    <property type="match status" value="1"/>
</dbReference>
<dbReference type="InterPro" id="IPR037163">
    <property type="entry name" value="Spermidine_synt_N_sf"/>
</dbReference>
<reference evidence="6 7" key="1">
    <citation type="submission" date="2023-04" db="EMBL/GenBank/DDBJ databases">
        <title>Genome of Basidiobolus ranarum AG-B5.</title>
        <authorList>
            <person name="Stajich J.E."/>
            <person name="Carter-House D."/>
            <person name="Gryganskyi A."/>
        </authorList>
    </citation>
    <scope>NUCLEOTIDE SEQUENCE [LARGE SCALE GENOMIC DNA]</scope>
    <source>
        <strain evidence="6 7">AG-B5</strain>
    </source>
</reference>
<dbReference type="Proteomes" id="UP001479436">
    <property type="component" value="Unassembled WGS sequence"/>
</dbReference>
<comment type="similarity">
    <text evidence="1 4">Belongs to the spermidine/spermine synthase family.</text>
</comment>
<gene>
    <name evidence="6" type="primary">SPE3_1</name>
    <name evidence="6" type="ORF">K7432_000649</name>
</gene>
<sequence>MTTTVTHPLIKDSWFRENCTLWPGQAMSLEVAEILHHEKSQYQDILVFQSTTYGNVLVLDGVIQATERDEFAYQEMITHLPLNSHPNPQKVLVIGGGDGGVLREVVKHECVEEIVLCEIDEAVIRIAKKYLPAMAVGFQHPKVKVHIGDGFPYLEEQVNSFDVIITDSSDPVGPAESLYQAKYYELMKNALRPGGIIATQGECIWLHLPLIKNVLKFSKEIYPTVEYAYTTIPTYPSGQIGFILCSNEEGKNMKKPTRRWTPEEETKLCRYYNAAIHEAAFVLPQFAKQALEEE</sequence>
<keyword evidence="3" id="KW-0620">Polyamine biosynthesis</keyword>
<dbReference type="SUPFAM" id="SSF53335">
    <property type="entry name" value="S-adenosyl-L-methionine-dependent methyltransferases"/>
    <property type="match status" value="1"/>
</dbReference>
<proteinExistence type="inferred from homology"/>
<protein>
    <submittedName>
        <fullName evidence="6">Putrescine aminopropyltransferase</fullName>
        <ecNumber evidence="6">2.5.1.16</ecNumber>
    </submittedName>
</protein>
<dbReference type="PROSITE" id="PS01330">
    <property type="entry name" value="PABS_1"/>
    <property type="match status" value="1"/>
</dbReference>
<evidence type="ECO:0000259" key="5">
    <source>
        <dbReference type="PROSITE" id="PS51006"/>
    </source>
</evidence>
<name>A0ABR2X486_9FUNG</name>
<dbReference type="NCBIfam" id="TIGR00417">
    <property type="entry name" value="speE"/>
    <property type="match status" value="1"/>
</dbReference>
<dbReference type="InterPro" id="IPR029063">
    <property type="entry name" value="SAM-dependent_MTases_sf"/>
</dbReference>
<evidence type="ECO:0000256" key="4">
    <source>
        <dbReference type="RuleBase" id="RU003836"/>
    </source>
</evidence>
<dbReference type="InterPro" id="IPR001045">
    <property type="entry name" value="Spermi_synthase"/>
</dbReference>
<keyword evidence="7" id="KW-1185">Reference proteome</keyword>
<dbReference type="PROSITE" id="PS51006">
    <property type="entry name" value="PABS_2"/>
    <property type="match status" value="1"/>
</dbReference>
<dbReference type="Gene3D" id="2.30.140.10">
    <property type="entry name" value="Spermidine synthase, tetramerisation domain"/>
    <property type="match status" value="1"/>
</dbReference>
<keyword evidence="2 3" id="KW-0808">Transferase</keyword>
<organism evidence="6 7">
    <name type="scientific">Basidiobolus ranarum</name>
    <dbReference type="NCBI Taxonomy" id="34480"/>
    <lineage>
        <taxon>Eukaryota</taxon>
        <taxon>Fungi</taxon>
        <taxon>Fungi incertae sedis</taxon>
        <taxon>Zoopagomycota</taxon>
        <taxon>Entomophthoromycotina</taxon>
        <taxon>Basidiobolomycetes</taxon>
        <taxon>Basidiobolales</taxon>
        <taxon>Basidiobolaceae</taxon>
        <taxon>Basidiobolus</taxon>
    </lineage>
</organism>
<dbReference type="InterPro" id="IPR035246">
    <property type="entry name" value="Spermidine_synt_N"/>
</dbReference>
<dbReference type="GO" id="GO:0004766">
    <property type="term" value="F:spermidine synthase activity"/>
    <property type="evidence" value="ECO:0007669"/>
    <property type="project" value="UniProtKB-EC"/>
</dbReference>
<dbReference type="HAMAP" id="MF_00198">
    <property type="entry name" value="Spermidine_synth"/>
    <property type="match status" value="1"/>
</dbReference>
<evidence type="ECO:0000256" key="3">
    <source>
        <dbReference type="PROSITE-ProRule" id="PRU00354"/>
    </source>
</evidence>
<evidence type="ECO:0000313" key="6">
    <source>
        <dbReference type="EMBL" id="KAK9768587.1"/>
    </source>
</evidence>
<dbReference type="Pfam" id="PF01564">
    <property type="entry name" value="Spermine_synth"/>
    <property type="match status" value="1"/>
</dbReference>
<dbReference type="InterPro" id="IPR030668">
    <property type="entry name" value="Spermi_synthase_euk"/>
</dbReference>
<evidence type="ECO:0000313" key="7">
    <source>
        <dbReference type="Proteomes" id="UP001479436"/>
    </source>
</evidence>